<name>A0A5B7IAZ4_PORTR</name>
<proteinExistence type="predicted"/>
<feature type="domain" description="18S rRNA (guanine(1575)-N(7))-methyltransferase Bud23 C-terminal" evidence="2">
    <location>
        <begin position="70"/>
        <end position="112"/>
    </location>
</feature>
<dbReference type="InterPro" id="IPR022238">
    <property type="entry name" value="Bud23_C"/>
</dbReference>
<evidence type="ECO:0000313" key="4">
    <source>
        <dbReference type="Proteomes" id="UP000324222"/>
    </source>
</evidence>
<comment type="caution">
    <text evidence="3">The sequence shown here is derived from an EMBL/GenBank/DDBJ whole genome shotgun (WGS) entry which is preliminary data.</text>
</comment>
<dbReference type="Pfam" id="PF12589">
    <property type="entry name" value="WBS_methylT"/>
    <property type="match status" value="1"/>
</dbReference>
<evidence type="ECO:0000256" key="1">
    <source>
        <dbReference type="SAM" id="MobiDB-lite"/>
    </source>
</evidence>
<organism evidence="3 4">
    <name type="scientific">Portunus trituberculatus</name>
    <name type="common">Swimming crab</name>
    <name type="synonym">Neptunus trituberculatus</name>
    <dbReference type="NCBI Taxonomy" id="210409"/>
    <lineage>
        <taxon>Eukaryota</taxon>
        <taxon>Metazoa</taxon>
        <taxon>Ecdysozoa</taxon>
        <taxon>Arthropoda</taxon>
        <taxon>Crustacea</taxon>
        <taxon>Multicrustacea</taxon>
        <taxon>Malacostraca</taxon>
        <taxon>Eumalacostraca</taxon>
        <taxon>Eucarida</taxon>
        <taxon>Decapoda</taxon>
        <taxon>Pleocyemata</taxon>
        <taxon>Brachyura</taxon>
        <taxon>Eubrachyura</taxon>
        <taxon>Portunoidea</taxon>
        <taxon>Portunidae</taxon>
        <taxon>Portuninae</taxon>
        <taxon>Portunus</taxon>
    </lineage>
</organism>
<dbReference type="EMBL" id="VSRR010050984">
    <property type="protein sequence ID" value="MPC79385.1"/>
    <property type="molecule type" value="Genomic_DNA"/>
</dbReference>
<dbReference type="GO" id="GO:0070476">
    <property type="term" value="P:rRNA (guanine-N7)-methylation"/>
    <property type="evidence" value="ECO:0007669"/>
    <property type="project" value="InterPro"/>
</dbReference>
<accession>A0A5B7IAZ4</accession>
<evidence type="ECO:0000313" key="3">
    <source>
        <dbReference type="EMBL" id="MPC79385.1"/>
    </source>
</evidence>
<reference evidence="3 4" key="1">
    <citation type="submission" date="2019-05" db="EMBL/GenBank/DDBJ databases">
        <title>Another draft genome of Portunus trituberculatus and its Hox gene families provides insights of decapod evolution.</title>
        <authorList>
            <person name="Jeong J.-H."/>
            <person name="Song I."/>
            <person name="Kim S."/>
            <person name="Choi T."/>
            <person name="Kim D."/>
            <person name="Ryu S."/>
            <person name="Kim W."/>
        </authorList>
    </citation>
    <scope>NUCLEOTIDE SEQUENCE [LARGE SCALE GENOMIC DNA]</scope>
    <source>
        <tissue evidence="3">Muscle</tissue>
    </source>
</reference>
<keyword evidence="4" id="KW-1185">Reference proteome</keyword>
<protein>
    <submittedName>
        <fullName evidence="3">Putative 18S rRNA (Guanine-N(7))-methyltransferase</fullName>
    </submittedName>
</protein>
<gene>
    <name evidence="3" type="primary">WBSCR22</name>
    <name evidence="3" type="ORF">E2C01_073911</name>
</gene>
<feature type="region of interest" description="Disordered" evidence="1">
    <location>
        <begin position="72"/>
        <end position="115"/>
    </location>
</feature>
<dbReference type="Proteomes" id="UP000324222">
    <property type="component" value="Unassembled WGS sequence"/>
</dbReference>
<dbReference type="AlphaFoldDB" id="A0A5B7IAZ4"/>
<sequence>MTGGAAPLPSGLQEEGAAGSTQALYQRRTALCGALWCIAATCDGAPWLVVPGGRCCAPAQLSGCHSSCRERMKQMRGSRQPKKAWIMQKKERRRKQGRDVRPNSKYTGRRRPERF</sequence>
<keyword evidence="3" id="KW-0808">Transferase</keyword>
<keyword evidence="3" id="KW-0489">Methyltransferase</keyword>
<dbReference type="GO" id="GO:0016435">
    <property type="term" value="F:rRNA (guanine) methyltransferase activity"/>
    <property type="evidence" value="ECO:0007669"/>
    <property type="project" value="InterPro"/>
</dbReference>
<evidence type="ECO:0000259" key="2">
    <source>
        <dbReference type="Pfam" id="PF12589"/>
    </source>
</evidence>
<dbReference type="OrthoDB" id="2877at2759"/>